<dbReference type="InterPro" id="IPR000742">
    <property type="entry name" value="EGF"/>
</dbReference>
<proteinExistence type="predicted"/>
<dbReference type="SUPFAM" id="SSF57196">
    <property type="entry name" value="EGF/Laminin"/>
    <property type="match status" value="1"/>
</dbReference>
<comment type="caution">
    <text evidence="1">Lacks conserved residue(s) required for the propagation of feature annotation.</text>
</comment>
<feature type="disulfide bond" evidence="1">
    <location>
        <begin position="83"/>
        <end position="92"/>
    </location>
</feature>
<accession>A0A7J7JT41</accession>
<evidence type="ECO:0000259" key="3">
    <source>
        <dbReference type="PROSITE" id="PS50026"/>
    </source>
</evidence>
<dbReference type="PROSITE" id="PS50026">
    <property type="entry name" value="EGF_3"/>
    <property type="match status" value="1"/>
</dbReference>
<evidence type="ECO:0000313" key="5">
    <source>
        <dbReference type="Proteomes" id="UP000593567"/>
    </source>
</evidence>
<evidence type="ECO:0000313" key="4">
    <source>
        <dbReference type="EMBL" id="KAF6028811.1"/>
    </source>
</evidence>
<dbReference type="PROSITE" id="PS00022">
    <property type="entry name" value="EGF_1"/>
    <property type="match status" value="1"/>
</dbReference>
<feature type="domain" description="EGF-like" evidence="3">
    <location>
        <begin position="46"/>
        <end position="93"/>
    </location>
</feature>
<keyword evidence="1" id="KW-1015">Disulfide bond</keyword>
<dbReference type="Gene3D" id="2.10.25.10">
    <property type="entry name" value="Laminin"/>
    <property type="match status" value="1"/>
</dbReference>
<reference evidence="4" key="1">
    <citation type="submission" date="2020-06" db="EMBL/GenBank/DDBJ databases">
        <title>Draft genome of Bugula neritina, a colonial animal packing powerful symbionts and potential medicines.</title>
        <authorList>
            <person name="Rayko M."/>
        </authorList>
    </citation>
    <scope>NUCLEOTIDE SEQUENCE [LARGE SCALE GENOMIC DNA]</scope>
    <source>
        <strain evidence="4">Kwan_BN1</strain>
    </source>
</reference>
<dbReference type="AlphaFoldDB" id="A0A7J7JT41"/>
<dbReference type="Proteomes" id="UP000593567">
    <property type="component" value="Unassembled WGS sequence"/>
</dbReference>
<evidence type="ECO:0000256" key="1">
    <source>
        <dbReference type="PROSITE-ProRule" id="PRU00076"/>
    </source>
</evidence>
<dbReference type="EMBL" id="VXIV02001905">
    <property type="protein sequence ID" value="KAF6028811.1"/>
    <property type="molecule type" value="Genomic_DNA"/>
</dbReference>
<feature type="chain" id="PRO_5029586981" description="EGF-like domain-containing protein" evidence="2">
    <location>
        <begin position="25"/>
        <end position="100"/>
    </location>
</feature>
<protein>
    <recommendedName>
        <fullName evidence="3">EGF-like domain-containing protein</fullName>
    </recommendedName>
</protein>
<sequence>MYCSLQLSTVPVIVLLGACLRSNAKPAKDADTTTASTVTPIISNIDTILCTRNESLLKSCLNNGTCYADVNIEDQTSTLKCHCPTNFTGTRCEKYKRGSK</sequence>
<gene>
    <name evidence="4" type="ORF">EB796_012890</name>
</gene>
<name>A0A7J7JT41_BUGNE</name>
<comment type="caution">
    <text evidence="4">The sequence shown here is derived from an EMBL/GenBank/DDBJ whole genome shotgun (WGS) entry which is preliminary data.</text>
</comment>
<organism evidence="4 5">
    <name type="scientific">Bugula neritina</name>
    <name type="common">Brown bryozoan</name>
    <name type="synonym">Sertularia neritina</name>
    <dbReference type="NCBI Taxonomy" id="10212"/>
    <lineage>
        <taxon>Eukaryota</taxon>
        <taxon>Metazoa</taxon>
        <taxon>Spiralia</taxon>
        <taxon>Lophotrochozoa</taxon>
        <taxon>Bryozoa</taxon>
        <taxon>Gymnolaemata</taxon>
        <taxon>Cheilostomatida</taxon>
        <taxon>Flustrina</taxon>
        <taxon>Buguloidea</taxon>
        <taxon>Bugulidae</taxon>
        <taxon>Bugula</taxon>
    </lineage>
</organism>
<feature type="signal peptide" evidence="2">
    <location>
        <begin position="1"/>
        <end position="24"/>
    </location>
</feature>
<keyword evidence="2" id="KW-0732">Signal</keyword>
<keyword evidence="5" id="KW-1185">Reference proteome</keyword>
<keyword evidence="1" id="KW-0245">EGF-like domain</keyword>
<evidence type="ECO:0000256" key="2">
    <source>
        <dbReference type="SAM" id="SignalP"/>
    </source>
</evidence>
<dbReference type="Pfam" id="PF00008">
    <property type="entry name" value="EGF"/>
    <property type="match status" value="1"/>
</dbReference>